<dbReference type="EMBL" id="CAJNRD030001123">
    <property type="protein sequence ID" value="CAG5103703.1"/>
    <property type="molecule type" value="Genomic_DNA"/>
</dbReference>
<dbReference type="Proteomes" id="UP000786811">
    <property type="component" value="Unassembled WGS sequence"/>
</dbReference>
<evidence type="ECO:0000256" key="3">
    <source>
        <dbReference type="ARBA" id="ARBA00018681"/>
    </source>
</evidence>
<dbReference type="OrthoDB" id="5818798at2759"/>
<evidence type="ECO:0000256" key="12">
    <source>
        <dbReference type="ARBA" id="ARBA00030212"/>
    </source>
</evidence>
<keyword evidence="9 14" id="KW-1133">Transmembrane helix</keyword>
<comment type="similarity">
    <text evidence="2">Belongs to the complex I NDUFB4 subunit family.</text>
</comment>
<comment type="caution">
    <text evidence="15">The sequence shown here is derived from an EMBL/GenBank/DDBJ whole genome shotgun (WGS) entry which is preliminary data.</text>
</comment>
<dbReference type="InterPro" id="IPR009866">
    <property type="entry name" value="NADH_UbQ_OxRdtase_NDUFB4_su"/>
</dbReference>
<evidence type="ECO:0000256" key="6">
    <source>
        <dbReference type="ARBA" id="ARBA00022692"/>
    </source>
</evidence>
<keyword evidence="4" id="KW-0813">Transport</keyword>
<keyword evidence="11 14" id="KW-0472">Membrane</keyword>
<evidence type="ECO:0000256" key="13">
    <source>
        <dbReference type="ARBA" id="ARBA00030987"/>
    </source>
</evidence>
<evidence type="ECO:0000256" key="9">
    <source>
        <dbReference type="ARBA" id="ARBA00022989"/>
    </source>
</evidence>
<dbReference type="PANTHER" id="PTHR15469:SF0">
    <property type="entry name" value="NADH DEHYDROGENASE [UBIQUINONE] 1 BETA SUBCOMPLEX SUBUNIT 4"/>
    <property type="match status" value="1"/>
</dbReference>
<keyword evidence="16" id="KW-1185">Reference proteome</keyword>
<dbReference type="Pfam" id="PF07225">
    <property type="entry name" value="NDUF_B4"/>
    <property type="match status" value="1"/>
</dbReference>
<evidence type="ECO:0000256" key="8">
    <source>
        <dbReference type="ARBA" id="ARBA00022982"/>
    </source>
</evidence>
<keyword evidence="7" id="KW-0999">Mitochondrion inner membrane</keyword>
<proteinExistence type="inferred from homology"/>
<keyword evidence="6 14" id="KW-0812">Transmembrane</keyword>
<evidence type="ECO:0000256" key="10">
    <source>
        <dbReference type="ARBA" id="ARBA00023128"/>
    </source>
</evidence>
<keyword evidence="8" id="KW-0249">Electron transport</keyword>
<feature type="transmembrane region" description="Helical" evidence="14">
    <location>
        <begin position="76"/>
        <end position="93"/>
    </location>
</feature>
<accession>A0A8J2HNI4</accession>
<dbReference type="PANTHER" id="PTHR15469">
    <property type="entry name" value="NADH-UBIQUINONE OXIDOREDUCTASE B15 SUBUNIT"/>
    <property type="match status" value="1"/>
</dbReference>
<organism evidence="15 16">
    <name type="scientific">Cotesia congregata</name>
    <name type="common">Parasitoid wasp</name>
    <name type="synonym">Apanteles congregatus</name>
    <dbReference type="NCBI Taxonomy" id="51543"/>
    <lineage>
        <taxon>Eukaryota</taxon>
        <taxon>Metazoa</taxon>
        <taxon>Ecdysozoa</taxon>
        <taxon>Arthropoda</taxon>
        <taxon>Hexapoda</taxon>
        <taxon>Insecta</taxon>
        <taxon>Pterygota</taxon>
        <taxon>Neoptera</taxon>
        <taxon>Endopterygota</taxon>
        <taxon>Hymenoptera</taxon>
        <taxon>Apocrita</taxon>
        <taxon>Ichneumonoidea</taxon>
        <taxon>Braconidae</taxon>
        <taxon>Microgastrinae</taxon>
        <taxon>Cotesia</taxon>
    </lineage>
</organism>
<evidence type="ECO:0000256" key="5">
    <source>
        <dbReference type="ARBA" id="ARBA00022660"/>
    </source>
</evidence>
<evidence type="ECO:0000313" key="15">
    <source>
        <dbReference type="EMBL" id="CAG5103703.1"/>
    </source>
</evidence>
<dbReference type="GO" id="GO:0005743">
    <property type="term" value="C:mitochondrial inner membrane"/>
    <property type="evidence" value="ECO:0007669"/>
    <property type="project" value="UniProtKB-SubCell"/>
</dbReference>
<evidence type="ECO:0000256" key="4">
    <source>
        <dbReference type="ARBA" id="ARBA00022448"/>
    </source>
</evidence>
<evidence type="ECO:0000256" key="14">
    <source>
        <dbReference type="SAM" id="Phobius"/>
    </source>
</evidence>
<evidence type="ECO:0000313" key="16">
    <source>
        <dbReference type="Proteomes" id="UP000786811"/>
    </source>
</evidence>
<reference evidence="15" key="1">
    <citation type="submission" date="2021-04" db="EMBL/GenBank/DDBJ databases">
        <authorList>
            <person name="Chebbi M.A.C M."/>
        </authorList>
    </citation>
    <scope>NUCLEOTIDE SEQUENCE</scope>
</reference>
<protein>
    <recommendedName>
        <fullName evidence="3">NADH dehydrogenase [ubiquinone] 1 beta subcomplex subunit 4</fullName>
    </recommendedName>
    <alternativeName>
        <fullName evidence="12">Complex I-B15</fullName>
    </alternativeName>
    <alternativeName>
        <fullName evidence="13">NADH-ubiquinone oxidoreductase B15 subunit</fullName>
    </alternativeName>
</protein>
<evidence type="ECO:0000256" key="11">
    <source>
        <dbReference type="ARBA" id="ARBA00023136"/>
    </source>
</evidence>
<sequence length="119" mass="13880">MAGRETFDISPLQKEILEHRAARRNKLRYEYLKQTQNPYRHALGVGGIVDDVAINRFMSMKVRGAEFFRPTVKNAAFFWIGMLGPIMLTTYIIRKRRVEKEAKLRSGIVSYRDRDNACN</sequence>
<comment type="subcellular location">
    <subcellularLocation>
        <location evidence="1">Mitochondrion inner membrane</location>
        <topology evidence="1">Single-pass membrane protein</topology>
    </subcellularLocation>
</comment>
<evidence type="ECO:0000256" key="1">
    <source>
        <dbReference type="ARBA" id="ARBA00004434"/>
    </source>
</evidence>
<dbReference type="AlphaFoldDB" id="A0A8J2HNI4"/>
<name>A0A8J2HNI4_COTCN</name>
<keyword evidence="10" id="KW-0496">Mitochondrion</keyword>
<gene>
    <name evidence="15" type="ORF">HICCMSTLAB_LOCUS11642</name>
</gene>
<evidence type="ECO:0000256" key="2">
    <source>
        <dbReference type="ARBA" id="ARBA00007260"/>
    </source>
</evidence>
<evidence type="ECO:0000256" key="7">
    <source>
        <dbReference type="ARBA" id="ARBA00022792"/>
    </source>
</evidence>
<keyword evidence="5" id="KW-0679">Respiratory chain</keyword>